<evidence type="ECO:0000313" key="2">
    <source>
        <dbReference type="Proteomes" id="UP000234681"/>
    </source>
</evidence>
<evidence type="ECO:0000313" key="1">
    <source>
        <dbReference type="EMBL" id="EDL99599.1"/>
    </source>
</evidence>
<protein>
    <submittedName>
        <fullName evidence="1">Heterogeneous nuclear ribonucleoprotein D, isoform CRA_h</fullName>
    </submittedName>
</protein>
<proteinExistence type="predicted"/>
<dbReference type="Proteomes" id="UP000234681">
    <property type="component" value="Chromosome 14"/>
</dbReference>
<keyword evidence="1" id="KW-0687">Ribonucleoprotein</keyword>
<dbReference type="EMBL" id="CH474022">
    <property type="protein sequence ID" value="EDL99599.1"/>
    <property type="molecule type" value="Genomic_DNA"/>
</dbReference>
<dbReference type="AlphaFoldDB" id="A6K629"/>
<reference evidence="2" key="1">
    <citation type="submission" date="2005-09" db="EMBL/GenBank/DDBJ databases">
        <authorList>
            <person name="Mural R.J."/>
            <person name="Li P.W."/>
            <person name="Adams M.D."/>
            <person name="Amanatides P.G."/>
            <person name="Baden-Tillson H."/>
            <person name="Barnstead M."/>
            <person name="Chin S.H."/>
            <person name="Dew I."/>
            <person name="Evans C.A."/>
            <person name="Ferriera S."/>
            <person name="Flanigan M."/>
            <person name="Fosler C."/>
            <person name="Glodek A."/>
            <person name="Gu Z."/>
            <person name="Holt R.A."/>
            <person name="Jennings D."/>
            <person name="Kraft C.L."/>
            <person name="Lu F."/>
            <person name="Nguyen T."/>
            <person name="Nusskern D.R."/>
            <person name="Pfannkoch C.M."/>
            <person name="Sitter C."/>
            <person name="Sutton G.G."/>
            <person name="Venter J.C."/>
            <person name="Wang Z."/>
            <person name="Woodage T."/>
            <person name="Zheng X.H."/>
            <person name="Zhong F."/>
        </authorList>
    </citation>
    <scope>NUCLEOTIDE SEQUENCE [LARGE SCALE GENOMIC DNA]</scope>
    <source>
        <strain>BN</strain>
        <strain evidence="2">Sprague-Dawley</strain>
    </source>
</reference>
<dbReference type="GO" id="GO:1990904">
    <property type="term" value="C:ribonucleoprotein complex"/>
    <property type="evidence" value="ECO:0007669"/>
    <property type="project" value="UniProtKB-KW"/>
</dbReference>
<accession>A6K629</accession>
<gene>
    <name evidence="1" type="primary">Hnrpd</name>
    <name evidence="1" type="ORF">rCG_37950</name>
</gene>
<name>A6K629_RAT</name>
<organism evidence="1 2">
    <name type="scientific">Rattus norvegicus</name>
    <name type="common">Rat</name>
    <dbReference type="NCBI Taxonomy" id="10116"/>
    <lineage>
        <taxon>Eukaryota</taxon>
        <taxon>Metazoa</taxon>
        <taxon>Chordata</taxon>
        <taxon>Craniata</taxon>
        <taxon>Vertebrata</taxon>
        <taxon>Euteleostomi</taxon>
        <taxon>Mammalia</taxon>
        <taxon>Eutheria</taxon>
        <taxon>Euarchontoglires</taxon>
        <taxon>Glires</taxon>
        <taxon>Rodentia</taxon>
        <taxon>Myomorpha</taxon>
        <taxon>Muroidea</taxon>
        <taxon>Muridae</taxon>
        <taxon>Murinae</taxon>
        <taxon>Rattus</taxon>
    </lineage>
</organism>
<sequence length="38" mass="4850">MYWLFYHQNRKNEKLQMFVLDSSHYKHKFEGKKKVNFV</sequence>